<evidence type="ECO:0000256" key="2">
    <source>
        <dbReference type="ARBA" id="ARBA00005988"/>
    </source>
</evidence>
<feature type="region of interest" description="Disordered" evidence="8">
    <location>
        <begin position="26"/>
        <end position="50"/>
    </location>
</feature>
<evidence type="ECO:0000256" key="7">
    <source>
        <dbReference type="PROSITE-ProRule" id="PRU01379"/>
    </source>
</evidence>
<evidence type="ECO:0000256" key="3">
    <source>
        <dbReference type="ARBA" id="ARBA00022670"/>
    </source>
</evidence>
<evidence type="ECO:0000313" key="12">
    <source>
        <dbReference type="Proteomes" id="UP000649739"/>
    </source>
</evidence>
<evidence type="ECO:0000256" key="1">
    <source>
        <dbReference type="ARBA" id="ARBA00001947"/>
    </source>
</evidence>
<comment type="caution">
    <text evidence="11">The sequence shown here is derived from an EMBL/GenBank/DDBJ whole genome shotgun (WGS) entry which is preliminary data.</text>
</comment>
<dbReference type="GO" id="GO:0006508">
    <property type="term" value="P:proteolysis"/>
    <property type="evidence" value="ECO:0007669"/>
    <property type="project" value="UniProtKB-KW"/>
</dbReference>
<dbReference type="GO" id="GO:0008270">
    <property type="term" value="F:zinc ion binding"/>
    <property type="evidence" value="ECO:0007669"/>
    <property type="project" value="InterPro"/>
</dbReference>
<keyword evidence="5" id="KW-0862">Zinc</keyword>
<dbReference type="PANTHER" id="PTHR11705">
    <property type="entry name" value="PROTEASE FAMILY M14 CARBOXYPEPTIDASE A,B"/>
    <property type="match status" value="1"/>
</dbReference>
<dbReference type="Pfam" id="PF00246">
    <property type="entry name" value="Peptidase_M14"/>
    <property type="match status" value="1"/>
</dbReference>
<feature type="chain" id="PRO_5039136684" description="Peptidase M14 domain-containing protein" evidence="9">
    <location>
        <begin position="26"/>
        <end position="352"/>
    </location>
</feature>
<dbReference type="RefSeq" id="WP_189171384.1">
    <property type="nucleotide sequence ID" value="NZ_BMQB01000008.1"/>
</dbReference>
<keyword evidence="9" id="KW-0732">Signal</keyword>
<comment type="cofactor">
    <cofactor evidence="1">
        <name>Zn(2+)</name>
        <dbReference type="ChEBI" id="CHEBI:29105"/>
    </cofactor>
</comment>
<feature type="domain" description="Peptidase M14" evidence="10">
    <location>
        <begin position="48"/>
        <end position="314"/>
    </location>
</feature>
<keyword evidence="6" id="KW-0482">Metalloprotease</keyword>
<dbReference type="GO" id="GO:0005615">
    <property type="term" value="C:extracellular space"/>
    <property type="evidence" value="ECO:0007669"/>
    <property type="project" value="TreeGrafter"/>
</dbReference>
<organism evidence="11 12">
    <name type="scientific">Pilimelia anulata</name>
    <dbReference type="NCBI Taxonomy" id="53371"/>
    <lineage>
        <taxon>Bacteria</taxon>
        <taxon>Bacillati</taxon>
        <taxon>Actinomycetota</taxon>
        <taxon>Actinomycetes</taxon>
        <taxon>Micromonosporales</taxon>
        <taxon>Micromonosporaceae</taxon>
        <taxon>Pilimelia</taxon>
    </lineage>
</organism>
<dbReference type="GO" id="GO:0004181">
    <property type="term" value="F:metallocarboxypeptidase activity"/>
    <property type="evidence" value="ECO:0007669"/>
    <property type="project" value="InterPro"/>
</dbReference>
<evidence type="ECO:0000313" key="11">
    <source>
        <dbReference type="EMBL" id="GGK03303.1"/>
    </source>
</evidence>
<dbReference type="PANTHER" id="PTHR11705:SF143">
    <property type="entry name" value="SLL0236 PROTEIN"/>
    <property type="match status" value="1"/>
</dbReference>
<sequence>MRSPTRITATALVGLLIAAPAPALGAPAAPAAPGPAELAAGAARFGPDDPSNEELTKQLDDIAAASGGRVTIGSIGTTNEKRPIKRATVGTGPVRVCFVTQQHGNEPLGTPAAVRALRAVGVEDTEWTRWLLSRITLDIVVRANPDGQARKWRYNYDPKAKPQWGEAGKGYDINRYHHPTTAPEKNPAPEAAAMQRLWLETKPRIVVDYHMQGKFTSPNGKVITSSILWPTHAKVTAEARNRGKQLAVLTHATMTAGGANVTKYPGEELDGIARNAYGLRGSSSLLVELSDLPGKEESQIESALNSMIAIVKGAADGSLEQIDPAKADAIPPRALAMGDPGVARVLPDPEAA</sequence>
<keyword evidence="12" id="KW-1185">Reference proteome</keyword>
<dbReference type="EMBL" id="BMQB01000008">
    <property type="protein sequence ID" value="GGK03303.1"/>
    <property type="molecule type" value="Genomic_DNA"/>
</dbReference>
<gene>
    <name evidence="11" type="ORF">GCM10010123_36540</name>
</gene>
<evidence type="ECO:0000256" key="5">
    <source>
        <dbReference type="ARBA" id="ARBA00022833"/>
    </source>
</evidence>
<evidence type="ECO:0000256" key="4">
    <source>
        <dbReference type="ARBA" id="ARBA00022801"/>
    </source>
</evidence>
<protein>
    <recommendedName>
        <fullName evidence="10">Peptidase M14 domain-containing protein</fullName>
    </recommendedName>
</protein>
<keyword evidence="4" id="KW-0378">Hydrolase</keyword>
<dbReference type="Proteomes" id="UP000649739">
    <property type="component" value="Unassembled WGS sequence"/>
</dbReference>
<name>A0A8J3FB48_9ACTN</name>
<evidence type="ECO:0000259" key="10">
    <source>
        <dbReference type="PROSITE" id="PS52035"/>
    </source>
</evidence>
<proteinExistence type="inferred from homology"/>
<comment type="similarity">
    <text evidence="2 7">Belongs to the peptidase M14 family.</text>
</comment>
<evidence type="ECO:0000256" key="8">
    <source>
        <dbReference type="SAM" id="MobiDB-lite"/>
    </source>
</evidence>
<reference evidence="11" key="1">
    <citation type="journal article" date="2014" name="Int. J. Syst. Evol. Microbiol.">
        <title>Complete genome sequence of Corynebacterium casei LMG S-19264T (=DSM 44701T), isolated from a smear-ripened cheese.</title>
        <authorList>
            <consortium name="US DOE Joint Genome Institute (JGI-PGF)"/>
            <person name="Walter F."/>
            <person name="Albersmeier A."/>
            <person name="Kalinowski J."/>
            <person name="Ruckert C."/>
        </authorList>
    </citation>
    <scope>NUCLEOTIDE SEQUENCE</scope>
    <source>
        <strain evidence="11">JCM 3090</strain>
    </source>
</reference>
<dbReference type="Gene3D" id="3.40.630.10">
    <property type="entry name" value="Zn peptidases"/>
    <property type="match status" value="1"/>
</dbReference>
<keyword evidence="3" id="KW-0645">Protease</keyword>
<dbReference type="PROSITE" id="PS52035">
    <property type="entry name" value="PEPTIDASE_M14"/>
    <property type="match status" value="1"/>
</dbReference>
<reference evidence="11" key="2">
    <citation type="submission" date="2020-09" db="EMBL/GenBank/DDBJ databases">
        <authorList>
            <person name="Sun Q."/>
            <person name="Ohkuma M."/>
        </authorList>
    </citation>
    <scope>NUCLEOTIDE SEQUENCE</scope>
    <source>
        <strain evidence="11">JCM 3090</strain>
    </source>
</reference>
<feature type="signal peptide" evidence="9">
    <location>
        <begin position="1"/>
        <end position="25"/>
    </location>
</feature>
<dbReference type="AlphaFoldDB" id="A0A8J3FB48"/>
<feature type="active site" description="Proton donor/acceptor" evidence="7">
    <location>
        <position position="288"/>
    </location>
</feature>
<dbReference type="InterPro" id="IPR000834">
    <property type="entry name" value="Peptidase_M14"/>
</dbReference>
<dbReference type="SUPFAM" id="SSF53187">
    <property type="entry name" value="Zn-dependent exopeptidases"/>
    <property type="match status" value="1"/>
</dbReference>
<dbReference type="SMART" id="SM00631">
    <property type="entry name" value="Zn_pept"/>
    <property type="match status" value="1"/>
</dbReference>
<evidence type="ECO:0000256" key="9">
    <source>
        <dbReference type="SAM" id="SignalP"/>
    </source>
</evidence>
<accession>A0A8J3FB48</accession>
<feature type="compositionally biased region" description="Low complexity" evidence="8">
    <location>
        <begin position="26"/>
        <end position="43"/>
    </location>
</feature>
<evidence type="ECO:0000256" key="6">
    <source>
        <dbReference type="ARBA" id="ARBA00023049"/>
    </source>
</evidence>